<sequence>MFAMHEISFLGHKISTQGLAPGPDKIQAIQQWPTPTSFTTLRAYSGLTGYYHHFVHFYAKIASSLTNILKLKTFQWSEAAQEAFQQLKSTMQDLIMLALPDFEFFSLYQQSLRHQCQPFSDLYPGLLHDMLIDLHPSSLDGDMLSDLVGRYPEYFIVSPRDLRGRVFWSFCGKSGKGGPNMKFGDTPSTPSVRWDYAQRNGASDAGARLSTPSVLETFGEVLSEKNEVPRAVVVPCVRYVGLNGLRPWIKSFMDVPSDKFGISGESMVRESASSVQSFGSGKLVDCELLYDCMLCAHGCWTGVGLRRVVLCVVGQDTQGGPVVPKAQRAVRICCRPQEGGPDVPRLGEWTRPTEGPVRADQSYCRLREWTRCIEGPERADQSHCRVDVLQETMARQRRDRTAPHVYVVM</sequence>
<organism evidence="1 2">
    <name type="scientific">Lactuca sativa</name>
    <name type="common">Garden lettuce</name>
    <dbReference type="NCBI Taxonomy" id="4236"/>
    <lineage>
        <taxon>Eukaryota</taxon>
        <taxon>Viridiplantae</taxon>
        <taxon>Streptophyta</taxon>
        <taxon>Embryophyta</taxon>
        <taxon>Tracheophyta</taxon>
        <taxon>Spermatophyta</taxon>
        <taxon>Magnoliopsida</taxon>
        <taxon>eudicotyledons</taxon>
        <taxon>Gunneridae</taxon>
        <taxon>Pentapetalae</taxon>
        <taxon>asterids</taxon>
        <taxon>campanulids</taxon>
        <taxon>Asterales</taxon>
        <taxon>Asteraceae</taxon>
        <taxon>Cichorioideae</taxon>
        <taxon>Cichorieae</taxon>
        <taxon>Lactucinae</taxon>
        <taxon>Lactuca</taxon>
    </lineage>
</organism>
<dbReference type="AlphaFoldDB" id="A0A9R1VA27"/>
<dbReference type="InterPro" id="IPR050951">
    <property type="entry name" value="Retrovirus_Pol_polyprotein"/>
</dbReference>
<evidence type="ECO:0008006" key="3">
    <source>
        <dbReference type="Google" id="ProtNLM"/>
    </source>
</evidence>
<dbReference type="PANTHER" id="PTHR37984:SF5">
    <property type="entry name" value="PROTEIN NYNRIN-LIKE"/>
    <property type="match status" value="1"/>
</dbReference>
<accession>A0A9R1VA27</accession>
<name>A0A9R1VA27_LACSA</name>
<gene>
    <name evidence="1" type="ORF">LSAT_V11C500277790</name>
</gene>
<dbReference type="PANTHER" id="PTHR37984">
    <property type="entry name" value="PROTEIN CBG26694"/>
    <property type="match status" value="1"/>
</dbReference>
<evidence type="ECO:0000313" key="1">
    <source>
        <dbReference type="EMBL" id="KAJ0203197.1"/>
    </source>
</evidence>
<dbReference type="Proteomes" id="UP000235145">
    <property type="component" value="Unassembled WGS sequence"/>
</dbReference>
<dbReference type="FunFam" id="3.30.70.270:FF:000020">
    <property type="entry name" value="Transposon Tf2-6 polyprotein-like Protein"/>
    <property type="match status" value="1"/>
</dbReference>
<proteinExistence type="predicted"/>
<dbReference type="InterPro" id="IPR043128">
    <property type="entry name" value="Rev_trsase/Diguanyl_cyclase"/>
</dbReference>
<dbReference type="SUPFAM" id="SSF56672">
    <property type="entry name" value="DNA/RNA polymerases"/>
    <property type="match status" value="1"/>
</dbReference>
<dbReference type="InterPro" id="IPR043502">
    <property type="entry name" value="DNA/RNA_pol_sf"/>
</dbReference>
<dbReference type="Gene3D" id="3.30.70.270">
    <property type="match status" value="1"/>
</dbReference>
<dbReference type="EMBL" id="NBSK02000005">
    <property type="protein sequence ID" value="KAJ0203197.1"/>
    <property type="molecule type" value="Genomic_DNA"/>
</dbReference>
<keyword evidence="2" id="KW-1185">Reference proteome</keyword>
<reference evidence="1 2" key="1">
    <citation type="journal article" date="2017" name="Nat. Commun.">
        <title>Genome assembly with in vitro proximity ligation data and whole-genome triplication in lettuce.</title>
        <authorList>
            <person name="Reyes-Chin-Wo S."/>
            <person name="Wang Z."/>
            <person name="Yang X."/>
            <person name="Kozik A."/>
            <person name="Arikit S."/>
            <person name="Song C."/>
            <person name="Xia L."/>
            <person name="Froenicke L."/>
            <person name="Lavelle D.O."/>
            <person name="Truco M.J."/>
            <person name="Xia R."/>
            <person name="Zhu S."/>
            <person name="Xu C."/>
            <person name="Xu H."/>
            <person name="Xu X."/>
            <person name="Cox K."/>
            <person name="Korf I."/>
            <person name="Meyers B.C."/>
            <person name="Michelmore R.W."/>
        </authorList>
    </citation>
    <scope>NUCLEOTIDE SEQUENCE [LARGE SCALE GENOMIC DNA]</scope>
    <source>
        <strain evidence="2">cv. Salinas</strain>
        <tissue evidence="1">Seedlings</tissue>
    </source>
</reference>
<comment type="caution">
    <text evidence="1">The sequence shown here is derived from an EMBL/GenBank/DDBJ whole genome shotgun (WGS) entry which is preliminary data.</text>
</comment>
<evidence type="ECO:0000313" key="2">
    <source>
        <dbReference type="Proteomes" id="UP000235145"/>
    </source>
</evidence>
<protein>
    <recommendedName>
        <fullName evidence="3">Reverse transcriptase/retrotransposon-derived protein RNase H-like domain-containing protein</fullName>
    </recommendedName>
</protein>